<gene>
    <name evidence="9" type="ORF">Cvel_18441</name>
</gene>
<dbReference type="PANTHER" id="PTHR12677:SF59">
    <property type="entry name" value="GOLGI APPARATUS MEMBRANE PROTEIN TVP38-RELATED"/>
    <property type="match status" value="1"/>
</dbReference>
<dbReference type="InterPro" id="IPR015414">
    <property type="entry name" value="TMEM64"/>
</dbReference>
<feature type="domain" description="VTT" evidence="8">
    <location>
        <begin position="127"/>
        <end position="249"/>
    </location>
</feature>
<evidence type="ECO:0000256" key="2">
    <source>
        <dbReference type="ARBA" id="ARBA00022475"/>
    </source>
</evidence>
<feature type="transmembrane region" description="Helical" evidence="7">
    <location>
        <begin position="276"/>
        <end position="297"/>
    </location>
</feature>
<accession>A0A0G4FRT1</accession>
<dbReference type="InterPro" id="IPR032816">
    <property type="entry name" value="VTT_dom"/>
</dbReference>
<evidence type="ECO:0000256" key="6">
    <source>
        <dbReference type="SAM" id="MobiDB-lite"/>
    </source>
</evidence>
<feature type="region of interest" description="Disordered" evidence="6">
    <location>
        <begin position="1"/>
        <end position="31"/>
    </location>
</feature>
<feature type="transmembrane region" description="Helical" evidence="7">
    <location>
        <begin position="69"/>
        <end position="90"/>
    </location>
</feature>
<keyword evidence="4 7" id="KW-1133">Transmembrane helix</keyword>
<name>A0A0G4FRT1_9ALVE</name>
<dbReference type="Pfam" id="PF09335">
    <property type="entry name" value="VTT_dom"/>
    <property type="match status" value="1"/>
</dbReference>
<feature type="transmembrane region" description="Helical" evidence="7">
    <location>
        <begin position="200"/>
        <end position="220"/>
    </location>
</feature>
<evidence type="ECO:0000256" key="5">
    <source>
        <dbReference type="ARBA" id="ARBA00023136"/>
    </source>
</evidence>
<feature type="compositionally biased region" description="Polar residues" evidence="6">
    <location>
        <begin position="476"/>
        <end position="492"/>
    </location>
</feature>
<dbReference type="Pfam" id="PF06677">
    <property type="entry name" value="Auto_anti-p27"/>
    <property type="match status" value="1"/>
</dbReference>
<dbReference type="GO" id="GO:0005886">
    <property type="term" value="C:plasma membrane"/>
    <property type="evidence" value="ECO:0007669"/>
    <property type="project" value="UniProtKB-SubCell"/>
</dbReference>
<dbReference type="EMBL" id="CDMZ01000581">
    <property type="protein sequence ID" value="CEM17358.1"/>
    <property type="molecule type" value="Genomic_DNA"/>
</dbReference>
<organism evidence="9">
    <name type="scientific">Chromera velia CCMP2878</name>
    <dbReference type="NCBI Taxonomy" id="1169474"/>
    <lineage>
        <taxon>Eukaryota</taxon>
        <taxon>Sar</taxon>
        <taxon>Alveolata</taxon>
        <taxon>Colpodellida</taxon>
        <taxon>Chromeraceae</taxon>
        <taxon>Chromera</taxon>
    </lineage>
</organism>
<keyword evidence="2" id="KW-1003">Cell membrane</keyword>
<feature type="transmembrane region" description="Helical" evidence="7">
    <location>
        <begin position="102"/>
        <end position="129"/>
    </location>
</feature>
<sequence>MPQDESEERTTEAATDNAKGQPGAGAGTLEAGQALQPGENGAAASAGGVRGEAEEDDSGPLFVLTPVKILVLVLIALVLVVVILELFVFHQLEPVIKGVLKVAAGLGYWGVVVFFALYTVLLCTSLPVWPLLIGGVATFINLYGMVQGYFLTVAGAFAGDWVGSQVMFFVARFLFSDTLQRAMRRYRNVRLLDKAIERDAIRVLFLLRLSPATPCSVSYVLGASTVTWSDHAITTCGTLLGVLIHAWFGLLAVGVAEGASGGHVRVIGIRWNTWKIVAVVIAALLSVALIAVVVILIRKALKCAQGNHQQRIDGQRQQQPRKHPSVQLGDLLLRGWTMLGEHCPNCQEVPLMRHPRSGLEWCVQCEKEKEKEEAQTTNASCHDETQEISGGRATHDRQAADNGIIYHRHHQPQPQHGGRKEEDRKEKETKQSEKAKEGAETEREKENLSMMEQKSAMDQKGEERGRQRNRSEGEQHQAQPLQPSSRLVNVSSSEALESTRKLLEDRILVYATELSKCSHMDFDRDESILSIMEKACALLRSPPFRYPSQ</sequence>
<comment type="subcellular location">
    <subcellularLocation>
        <location evidence="1">Cell membrane</location>
        <topology evidence="1">Multi-pass membrane protein</topology>
    </subcellularLocation>
</comment>
<evidence type="ECO:0000256" key="3">
    <source>
        <dbReference type="ARBA" id="ARBA00022692"/>
    </source>
</evidence>
<evidence type="ECO:0000256" key="7">
    <source>
        <dbReference type="SAM" id="Phobius"/>
    </source>
</evidence>
<protein>
    <recommendedName>
        <fullName evidence="8">VTT domain-containing protein</fullName>
    </recommendedName>
</protein>
<dbReference type="PANTHER" id="PTHR12677">
    <property type="entry name" value="GOLGI APPARATUS MEMBRANE PROTEIN TVP38-RELATED"/>
    <property type="match status" value="1"/>
</dbReference>
<feature type="transmembrane region" description="Helical" evidence="7">
    <location>
        <begin position="149"/>
        <end position="175"/>
    </location>
</feature>
<dbReference type="InterPro" id="IPR009563">
    <property type="entry name" value="SSSCA1"/>
</dbReference>
<dbReference type="AlphaFoldDB" id="A0A0G4FRT1"/>
<feature type="transmembrane region" description="Helical" evidence="7">
    <location>
        <begin position="232"/>
        <end position="255"/>
    </location>
</feature>
<evidence type="ECO:0000259" key="8">
    <source>
        <dbReference type="Pfam" id="PF09335"/>
    </source>
</evidence>
<feature type="region of interest" description="Disordered" evidence="6">
    <location>
        <begin position="373"/>
        <end position="394"/>
    </location>
</feature>
<proteinExistence type="predicted"/>
<evidence type="ECO:0000313" key="9">
    <source>
        <dbReference type="EMBL" id="CEM17358.1"/>
    </source>
</evidence>
<feature type="compositionally biased region" description="Basic and acidic residues" evidence="6">
    <location>
        <begin position="455"/>
        <end position="475"/>
    </location>
</feature>
<keyword evidence="5 7" id="KW-0472">Membrane</keyword>
<feature type="region of interest" description="Disordered" evidence="6">
    <location>
        <begin position="407"/>
        <end position="492"/>
    </location>
</feature>
<keyword evidence="3 7" id="KW-0812">Transmembrane</keyword>
<reference evidence="9" key="1">
    <citation type="submission" date="2014-11" db="EMBL/GenBank/DDBJ databases">
        <authorList>
            <person name="Otto D Thomas"/>
            <person name="Naeem Raeece"/>
        </authorList>
    </citation>
    <scope>NUCLEOTIDE SEQUENCE</scope>
</reference>
<evidence type="ECO:0000256" key="1">
    <source>
        <dbReference type="ARBA" id="ARBA00004651"/>
    </source>
</evidence>
<feature type="compositionally biased region" description="Basic and acidic residues" evidence="6">
    <location>
        <begin position="418"/>
        <end position="447"/>
    </location>
</feature>
<evidence type="ECO:0000256" key="4">
    <source>
        <dbReference type="ARBA" id="ARBA00022989"/>
    </source>
</evidence>
<dbReference type="VEuPathDB" id="CryptoDB:Cvel_18441"/>